<dbReference type="Pfam" id="PF04366">
    <property type="entry name" value="Ysc84"/>
    <property type="match status" value="1"/>
</dbReference>
<accession>A0A316H4Q3</accession>
<protein>
    <submittedName>
        <fullName evidence="2">Las17-binding protein actin regulator</fullName>
    </submittedName>
</protein>
<feature type="domain" description="Ysc84 actin-binding" evidence="1">
    <location>
        <begin position="99"/>
        <end position="181"/>
    </location>
</feature>
<evidence type="ECO:0000313" key="3">
    <source>
        <dbReference type="Proteomes" id="UP000245708"/>
    </source>
</evidence>
<name>A0A316H4Q3_9RHOB</name>
<dbReference type="CDD" id="cd11524">
    <property type="entry name" value="SYLF"/>
    <property type="match status" value="1"/>
</dbReference>
<dbReference type="Proteomes" id="UP000245708">
    <property type="component" value="Unassembled WGS sequence"/>
</dbReference>
<evidence type="ECO:0000259" key="1">
    <source>
        <dbReference type="Pfam" id="PF04366"/>
    </source>
</evidence>
<keyword evidence="3" id="KW-1185">Reference proteome</keyword>
<dbReference type="EMBL" id="QGGW01000001">
    <property type="protein sequence ID" value="PWK62553.1"/>
    <property type="molecule type" value="Genomic_DNA"/>
</dbReference>
<dbReference type="OrthoDB" id="7847492at2"/>
<sequence>MSTLTRRHFVITGASLPFVAACGNGINSDGSQRIDARVNAAQEFMFREVPGTQDLARDSRGMLIMPLITEAGFGFGGSYGRGALRINGATVDYYSAVSGTFGLQIGAQQYAHTLFFMTDEALQSFRTSPGWAVGADMRYAAIDQGGNLGVDTTTLSDPVIAVIYGQAGLIIGATLDGTRYTRILP</sequence>
<dbReference type="InterPro" id="IPR007461">
    <property type="entry name" value="Ysc84_actin-binding"/>
</dbReference>
<organism evidence="2 3">
    <name type="scientific">Roseicyclus mahoneyensis</name>
    <dbReference type="NCBI Taxonomy" id="164332"/>
    <lineage>
        <taxon>Bacteria</taxon>
        <taxon>Pseudomonadati</taxon>
        <taxon>Pseudomonadota</taxon>
        <taxon>Alphaproteobacteria</taxon>
        <taxon>Rhodobacterales</taxon>
        <taxon>Roseobacteraceae</taxon>
        <taxon>Roseicyclus</taxon>
    </lineage>
</organism>
<reference evidence="2 3" key="1">
    <citation type="submission" date="2018-05" db="EMBL/GenBank/DDBJ databases">
        <title>Genomic Encyclopedia of Type Strains, Phase IV (KMG-IV): sequencing the most valuable type-strain genomes for metagenomic binning, comparative biology and taxonomic classification.</title>
        <authorList>
            <person name="Goeker M."/>
        </authorList>
    </citation>
    <scope>NUCLEOTIDE SEQUENCE [LARGE SCALE GENOMIC DNA]</scope>
    <source>
        <strain evidence="2 3">DSM 16097</strain>
    </source>
</reference>
<dbReference type="AlphaFoldDB" id="A0A316H4Q3"/>
<dbReference type="RefSeq" id="WP_109665234.1">
    <property type="nucleotide sequence ID" value="NZ_QGGW01000001.1"/>
</dbReference>
<proteinExistence type="predicted"/>
<gene>
    <name evidence="2" type="ORF">C7455_101581</name>
</gene>
<evidence type="ECO:0000313" key="2">
    <source>
        <dbReference type="EMBL" id="PWK62553.1"/>
    </source>
</evidence>
<dbReference type="PROSITE" id="PS51257">
    <property type="entry name" value="PROKAR_LIPOPROTEIN"/>
    <property type="match status" value="1"/>
</dbReference>
<comment type="caution">
    <text evidence="2">The sequence shown here is derived from an EMBL/GenBank/DDBJ whole genome shotgun (WGS) entry which is preliminary data.</text>
</comment>